<dbReference type="SMART" id="SM00326">
    <property type="entry name" value="SH3"/>
    <property type="match status" value="1"/>
</dbReference>
<dbReference type="PROSITE" id="PS50002">
    <property type="entry name" value="SH3"/>
    <property type="match status" value="1"/>
</dbReference>
<proteinExistence type="predicted"/>
<feature type="compositionally biased region" description="Polar residues" evidence="3">
    <location>
        <begin position="164"/>
        <end position="174"/>
    </location>
</feature>
<dbReference type="EMBL" id="CAJVCH010547836">
    <property type="protein sequence ID" value="CAG7828519.1"/>
    <property type="molecule type" value="Genomic_DNA"/>
</dbReference>
<evidence type="ECO:0000259" key="4">
    <source>
        <dbReference type="PROSITE" id="PS50002"/>
    </source>
</evidence>
<evidence type="ECO:0000313" key="7">
    <source>
        <dbReference type="Proteomes" id="UP000708208"/>
    </source>
</evidence>
<reference evidence="6" key="1">
    <citation type="submission" date="2021-06" db="EMBL/GenBank/DDBJ databases">
        <authorList>
            <person name="Hodson N. C."/>
            <person name="Mongue J. A."/>
            <person name="Jaron S. K."/>
        </authorList>
    </citation>
    <scope>NUCLEOTIDE SEQUENCE</scope>
</reference>
<comment type="caution">
    <text evidence="6">The sequence shown here is derived from an EMBL/GenBank/DDBJ whole genome shotgun (WGS) entry which is preliminary data.</text>
</comment>
<dbReference type="PROSITE" id="PS50330">
    <property type="entry name" value="UIM"/>
    <property type="match status" value="1"/>
</dbReference>
<dbReference type="GO" id="GO:0043130">
    <property type="term" value="F:ubiquitin binding"/>
    <property type="evidence" value="ECO:0007669"/>
    <property type="project" value="InterPro"/>
</dbReference>
<dbReference type="InterPro" id="IPR003903">
    <property type="entry name" value="UIM_dom"/>
</dbReference>
<feature type="compositionally biased region" description="Basic residues" evidence="3">
    <location>
        <begin position="147"/>
        <end position="160"/>
    </location>
</feature>
<evidence type="ECO:0008006" key="8">
    <source>
        <dbReference type="Google" id="ProtNLM"/>
    </source>
</evidence>
<dbReference type="PANTHER" id="PTHR45929">
    <property type="entry name" value="JAK PATHWAY SIGNAL TRANSDUCTION ADAPTOR MOLECULE"/>
    <property type="match status" value="1"/>
</dbReference>
<evidence type="ECO:0000256" key="3">
    <source>
        <dbReference type="SAM" id="MobiDB-lite"/>
    </source>
</evidence>
<dbReference type="PROSITE" id="PS50179">
    <property type="entry name" value="VHS"/>
    <property type="match status" value="1"/>
</dbReference>
<keyword evidence="7" id="KW-1185">Reference proteome</keyword>
<organism evidence="6 7">
    <name type="scientific">Allacma fusca</name>
    <dbReference type="NCBI Taxonomy" id="39272"/>
    <lineage>
        <taxon>Eukaryota</taxon>
        <taxon>Metazoa</taxon>
        <taxon>Ecdysozoa</taxon>
        <taxon>Arthropoda</taxon>
        <taxon>Hexapoda</taxon>
        <taxon>Collembola</taxon>
        <taxon>Symphypleona</taxon>
        <taxon>Sminthuridae</taxon>
        <taxon>Allacma</taxon>
    </lineage>
</organism>
<dbReference type="InterPro" id="IPR050670">
    <property type="entry name" value="STAM"/>
</dbReference>
<feature type="domain" description="VHS" evidence="5">
    <location>
        <begin position="27"/>
        <end position="139"/>
    </location>
</feature>
<evidence type="ECO:0000313" key="6">
    <source>
        <dbReference type="EMBL" id="CAG7828519.1"/>
    </source>
</evidence>
<gene>
    <name evidence="6" type="ORF">AFUS01_LOCUS38443</name>
</gene>
<name>A0A8J2L4A0_9HEXA</name>
<dbReference type="Pfam" id="PF00018">
    <property type="entry name" value="SH3_1"/>
    <property type="match status" value="1"/>
</dbReference>
<accession>A0A8J2L4A0</accession>
<dbReference type="GO" id="GO:0035091">
    <property type="term" value="F:phosphatidylinositol binding"/>
    <property type="evidence" value="ECO:0007669"/>
    <property type="project" value="InterPro"/>
</dbReference>
<keyword evidence="1 2" id="KW-0728">SH3 domain</keyword>
<feature type="region of interest" description="Disordered" evidence="3">
    <location>
        <begin position="135"/>
        <end position="174"/>
    </location>
</feature>
<dbReference type="InterPro" id="IPR001452">
    <property type="entry name" value="SH3_domain"/>
</dbReference>
<dbReference type="Proteomes" id="UP000708208">
    <property type="component" value="Unassembled WGS sequence"/>
</dbReference>
<dbReference type="InterPro" id="IPR002014">
    <property type="entry name" value="VHS_dom"/>
</dbReference>
<dbReference type="SMART" id="SM00288">
    <property type="entry name" value="VHS"/>
    <property type="match status" value="1"/>
</dbReference>
<sequence>MAALKTFIVIPDRDGNLWKFFNIRPNCRKGDTSPQAPKECLRAIMKRLNNPDPHVAIQAVTLLDACVSNCGLPFHLEVASRDFEQEYRKLLNKTHERAVRDKLLHCLQKWAENEFKSDPQLDLIPTLYQRLKQSGTDFPADTSSPSKSKKLHSHSHKPKEHHSGTSGAATNAAQQEADDIAKAIELSLQENQKSQQSKSLYPQVASSGLTSAGAKVEKEPRKVRALYDFEAAEENELTFYAGEIVHVTDDSDPNWWEGTNQRGQGLFPSNFVTADLSAEPPIEFETASNPKKQVQFSEEVVVKSVEVEPAAVEIDEAKIDEALHMLHDLDPTGETPDPPGLAALEDQVEQMGPLIDQELEKIDRRHVQLTKLGSELVDALNMYHNLMRGQPLMTGPYQQTMGNKIPVSGPASMPNFQPGMPMPMPGYSPYYDPNGVPHMMNHPQMMRPPNSAPPGPGMYHGMVPQQMMIPPVHNGLPGQMPQQQPPMQQQHHIPSQIPQHLPQHQIPQQQQQPIVNNMPSAWTKLTWLKHDTLCLPIDTKGVGLAEYSLNGAVSSGHKAKGG</sequence>
<evidence type="ECO:0000256" key="1">
    <source>
        <dbReference type="ARBA" id="ARBA00022443"/>
    </source>
</evidence>
<dbReference type="GO" id="GO:0043328">
    <property type="term" value="P:protein transport to vacuole involved in ubiquitin-dependent protein catabolic process via the multivesicular body sorting pathway"/>
    <property type="evidence" value="ECO:0007669"/>
    <property type="project" value="TreeGrafter"/>
</dbReference>
<dbReference type="OrthoDB" id="10068368at2759"/>
<dbReference type="AlphaFoldDB" id="A0A8J2L4A0"/>
<evidence type="ECO:0000256" key="2">
    <source>
        <dbReference type="PROSITE-ProRule" id="PRU00192"/>
    </source>
</evidence>
<evidence type="ECO:0000259" key="5">
    <source>
        <dbReference type="PROSITE" id="PS50179"/>
    </source>
</evidence>
<dbReference type="Pfam" id="PF00790">
    <property type="entry name" value="VHS"/>
    <property type="match status" value="1"/>
</dbReference>
<dbReference type="PANTHER" id="PTHR45929:SF3">
    <property type="entry name" value="JAK PATHWAY SIGNAL TRANSDUCTION ADAPTOR MOLECULE"/>
    <property type="match status" value="1"/>
</dbReference>
<protein>
    <recommendedName>
        <fullName evidence="8">Signal transducing adapter molecule 1</fullName>
    </recommendedName>
</protein>
<dbReference type="CDD" id="cd11820">
    <property type="entry name" value="SH3_STAM"/>
    <property type="match status" value="1"/>
</dbReference>
<dbReference type="CDD" id="cd21388">
    <property type="entry name" value="GAT_STAM"/>
    <property type="match status" value="1"/>
</dbReference>
<feature type="domain" description="SH3" evidence="4">
    <location>
        <begin position="218"/>
        <end position="277"/>
    </location>
</feature>
<dbReference type="GO" id="GO:0033565">
    <property type="term" value="C:ESCRT-0 complex"/>
    <property type="evidence" value="ECO:0007669"/>
    <property type="project" value="TreeGrafter"/>
</dbReference>